<dbReference type="InterPro" id="IPR016039">
    <property type="entry name" value="Thiolase-like"/>
</dbReference>
<dbReference type="Pfam" id="PF00109">
    <property type="entry name" value="ketoacyl-synt"/>
    <property type="match status" value="1"/>
</dbReference>
<feature type="domain" description="Beta-ketoacyl synthase-like N-terminal" evidence="1">
    <location>
        <begin position="8"/>
        <end position="92"/>
    </location>
</feature>
<name>A0A4V6JIV0_SERRU</name>
<dbReference type="InterPro" id="IPR014030">
    <property type="entry name" value="Ketoacyl_synth_N"/>
</dbReference>
<proteinExistence type="predicted"/>
<dbReference type="SUPFAM" id="SSF53901">
    <property type="entry name" value="Thiolase-like"/>
    <property type="match status" value="1"/>
</dbReference>
<dbReference type="Gene3D" id="3.40.47.10">
    <property type="match status" value="1"/>
</dbReference>
<keyword evidence="2" id="KW-0808">Transferase</keyword>
<gene>
    <name evidence="2" type="primary">fabF_8</name>
    <name evidence="2" type="ORF">NCTC12971_04613</name>
</gene>
<evidence type="ECO:0000313" key="2">
    <source>
        <dbReference type="EMBL" id="VTP66463.1"/>
    </source>
</evidence>
<protein>
    <submittedName>
        <fullName evidence="2">3-oxoacyl-[acyl-carrier-protein] synthase 2</fullName>
        <ecNumber evidence="2">2.3.1.179</ecNumber>
    </submittedName>
</protein>
<sequence length="132" mass="14201">MNNMSSPRRVVVTGYGAVTPLGENAQQSWAAIMDQRLGYQYHDRSAAGIQSRFFGLVASEPDLKSVPAAIRRRLPRFARLALGAAKEAVEMAFQGQRPLITTIRWSAGRLSAAAGPGRMKVTTILICISAAG</sequence>
<evidence type="ECO:0000259" key="1">
    <source>
        <dbReference type="Pfam" id="PF00109"/>
    </source>
</evidence>
<organism evidence="2 3">
    <name type="scientific">Serratia rubidaea</name>
    <name type="common">Serratia marinorubra</name>
    <dbReference type="NCBI Taxonomy" id="61652"/>
    <lineage>
        <taxon>Bacteria</taxon>
        <taxon>Pseudomonadati</taxon>
        <taxon>Pseudomonadota</taxon>
        <taxon>Gammaproteobacteria</taxon>
        <taxon>Enterobacterales</taxon>
        <taxon>Yersiniaceae</taxon>
        <taxon>Serratia</taxon>
    </lineage>
</organism>
<dbReference type="EMBL" id="LR590463">
    <property type="protein sequence ID" value="VTP66463.1"/>
    <property type="molecule type" value="Genomic_DNA"/>
</dbReference>
<dbReference type="Proteomes" id="UP000307968">
    <property type="component" value="Chromosome"/>
</dbReference>
<dbReference type="EC" id="2.3.1.179" evidence="2"/>
<evidence type="ECO:0000313" key="3">
    <source>
        <dbReference type="Proteomes" id="UP000307968"/>
    </source>
</evidence>
<dbReference type="GO" id="GO:0004315">
    <property type="term" value="F:3-oxoacyl-[acyl-carrier-protein] synthase activity"/>
    <property type="evidence" value="ECO:0007669"/>
    <property type="project" value="UniProtKB-EC"/>
</dbReference>
<dbReference type="AlphaFoldDB" id="A0A4V6JIV0"/>
<accession>A0A4V6JIV0</accession>
<reference evidence="2 3" key="1">
    <citation type="submission" date="2019-05" db="EMBL/GenBank/DDBJ databases">
        <authorList>
            <consortium name="Pathogen Informatics"/>
        </authorList>
    </citation>
    <scope>NUCLEOTIDE SEQUENCE [LARGE SCALE GENOMIC DNA]</scope>
    <source>
        <strain evidence="2 3">NCTC12971</strain>
    </source>
</reference>
<keyword evidence="2" id="KW-0012">Acyltransferase</keyword>